<reference evidence="1 2" key="1">
    <citation type="submission" date="2018-11" db="EMBL/GenBank/DDBJ databases">
        <title>Whole genome sequence of Streptomyces chrestomyceticus NBRC 13444(T).</title>
        <authorList>
            <person name="Komaki H."/>
            <person name="Tamura T."/>
        </authorList>
    </citation>
    <scope>NUCLEOTIDE SEQUENCE [LARGE SCALE GENOMIC DNA]</scope>
    <source>
        <strain evidence="1 2">NBRC 13444</strain>
    </source>
</reference>
<dbReference type="Proteomes" id="UP000287830">
    <property type="component" value="Unassembled WGS sequence"/>
</dbReference>
<dbReference type="OrthoDB" id="4223559at2"/>
<dbReference type="Pfam" id="PF19979">
    <property type="entry name" value="DUF6415"/>
    <property type="match status" value="1"/>
</dbReference>
<comment type="caution">
    <text evidence="1">The sequence shown here is derived from an EMBL/GenBank/DDBJ whole genome shotgun (WGS) entry which is preliminary data.</text>
</comment>
<protein>
    <submittedName>
        <fullName evidence="1">Uncharacterized protein</fullName>
    </submittedName>
</protein>
<dbReference type="InterPro" id="IPR046300">
    <property type="entry name" value="DUF6415"/>
</dbReference>
<accession>A0A7U9KUQ6</accession>
<gene>
    <name evidence="1" type="ORF">OEIGOIKO_03397</name>
</gene>
<name>A0A7U9KUQ6_9ACTN</name>
<sequence>MNEVAASSVPEVTAEKADALPIDVATIDATCARAFGLQRATAPGLPDLTRALRGHLELLIPPDLAGQAPLTQAAARDATKLLKLPDNAGTARTRARALAQVCLILLEPHRPPAAPSDEETHG</sequence>
<dbReference type="EMBL" id="BHZC01000001">
    <property type="protein sequence ID" value="GCD35651.1"/>
    <property type="molecule type" value="Genomic_DNA"/>
</dbReference>
<dbReference type="GeneID" id="95622313"/>
<evidence type="ECO:0000313" key="1">
    <source>
        <dbReference type="EMBL" id="GCD35651.1"/>
    </source>
</evidence>
<evidence type="ECO:0000313" key="2">
    <source>
        <dbReference type="Proteomes" id="UP000287830"/>
    </source>
</evidence>
<organism evidence="1 2">
    <name type="scientific">Streptomyces chrestomyceticus JCM 4735</name>
    <dbReference type="NCBI Taxonomy" id="1306181"/>
    <lineage>
        <taxon>Bacteria</taxon>
        <taxon>Bacillati</taxon>
        <taxon>Actinomycetota</taxon>
        <taxon>Actinomycetes</taxon>
        <taxon>Kitasatosporales</taxon>
        <taxon>Streptomycetaceae</taxon>
        <taxon>Streptomyces</taxon>
    </lineage>
</organism>
<dbReference type="AlphaFoldDB" id="A0A7U9KUQ6"/>
<proteinExistence type="predicted"/>
<dbReference type="RefSeq" id="WP_125045531.1">
    <property type="nucleotide sequence ID" value="NZ_BHZC01000001.1"/>
</dbReference>